<proteinExistence type="predicted"/>
<dbReference type="EMBL" id="LCLS01000041">
    <property type="protein sequence ID" value="KKU20449.1"/>
    <property type="molecule type" value="Genomic_DNA"/>
</dbReference>
<evidence type="ECO:0000313" key="1">
    <source>
        <dbReference type="EMBL" id="KKU20449.1"/>
    </source>
</evidence>
<dbReference type="Gene3D" id="3.30.460.10">
    <property type="entry name" value="Beta Polymerase, domain 2"/>
    <property type="match status" value="1"/>
</dbReference>
<sequence>MLTREQERYLQNLPEAKANKLIVIKSYNPRTKIIAQRILTMIKDVIPEADARFMGASALGISGQNDVDIYIMCMDRMKDDYHSKLGTILGKTAGNEWTWEEEGVEISVYLSDPDDKNLREQIEIFEVFTHNPKALREYELLKESMNGKTYREYQIAKYGFYNRALGMS</sequence>
<reference evidence="1 2" key="1">
    <citation type="journal article" date="2015" name="Nature">
        <title>rRNA introns, odd ribosomes, and small enigmatic genomes across a large radiation of phyla.</title>
        <authorList>
            <person name="Brown C.T."/>
            <person name="Hug L.A."/>
            <person name="Thomas B.C."/>
            <person name="Sharon I."/>
            <person name="Castelle C.J."/>
            <person name="Singh A."/>
            <person name="Wilkins M.J."/>
            <person name="Williams K.H."/>
            <person name="Banfield J.F."/>
        </authorList>
    </citation>
    <scope>NUCLEOTIDE SEQUENCE [LARGE SCALE GENOMIC DNA]</scope>
</reference>
<evidence type="ECO:0008006" key="3">
    <source>
        <dbReference type="Google" id="ProtNLM"/>
    </source>
</evidence>
<name>A0A0G1NIM5_9BACT</name>
<dbReference type="AlphaFoldDB" id="A0A0G1NIM5"/>
<dbReference type="InterPro" id="IPR043519">
    <property type="entry name" value="NT_sf"/>
</dbReference>
<comment type="caution">
    <text evidence="1">The sequence shown here is derived from an EMBL/GenBank/DDBJ whole genome shotgun (WGS) entry which is preliminary data.</text>
</comment>
<organism evidence="1 2">
    <name type="scientific">Candidatus Nomurabacteria bacterium GW2011_GWA1_46_11</name>
    <dbReference type="NCBI Taxonomy" id="1618732"/>
    <lineage>
        <taxon>Bacteria</taxon>
        <taxon>Candidatus Nomuraibacteriota</taxon>
    </lineage>
</organism>
<dbReference type="Proteomes" id="UP000034107">
    <property type="component" value="Unassembled WGS sequence"/>
</dbReference>
<evidence type="ECO:0000313" key="2">
    <source>
        <dbReference type="Proteomes" id="UP000034107"/>
    </source>
</evidence>
<accession>A0A0G1NIM5</accession>
<gene>
    <name evidence="1" type="ORF">UX31_C0041G0010</name>
</gene>
<protein>
    <recommendedName>
        <fullName evidence="3">Polymerase nucleotidyl transferase domain-containing protein</fullName>
    </recommendedName>
</protein>